<evidence type="ECO:0000256" key="8">
    <source>
        <dbReference type="ARBA" id="ARBA00044543"/>
    </source>
</evidence>
<feature type="compositionally biased region" description="Pro residues" evidence="11">
    <location>
        <begin position="472"/>
        <end position="482"/>
    </location>
</feature>
<evidence type="ECO:0000256" key="5">
    <source>
        <dbReference type="ARBA" id="ARBA00022786"/>
    </source>
</evidence>
<dbReference type="PROSITE" id="PS50005">
    <property type="entry name" value="TPR"/>
    <property type="match status" value="2"/>
</dbReference>
<protein>
    <recommendedName>
        <fullName evidence="7">E3 ubiquitin-protein ligase CHIP</fullName>
        <ecNumber evidence="2">2.3.2.27</ecNumber>
    </recommendedName>
    <alternativeName>
        <fullName evidence="8">RING-type E3 ubiquitin transferase CHIP</fullName>
    </alternativeName>
</protein>
<dbReference type="SUPFAM" id="SSF57850">
    <property type="entry name" value="RING/U-box"/>
    <property type="match status" value="1"/>
</dbReference>
<comment type="catalytic activity">
    <reaction evidence="1">
        <text>S-ubiquitinyl-[E2 ubiquitin-conjugating enzyme]-L-cysteine + [acceptor protein]-L-lysine = [E2 ubiquitin-conjugating enzyme]-L-cysteine + N(6)-ubiquitinyl-[acceptor protein]-L-lysine.</text>
        <dbReference type="EC" id="2.3.2.27"/>
    </reaction>
</comment>
<keyword evidence="6 9" id="KW-0802">TPR repeat</keyword>
<dbReference type="PROSITE" id="PS51698">
    <property type="entry name" value="U_BOX"/>
    <property type="match status" value="1"/>
</dbReference>
<dbReference type="InterPro" id="IPR045202">
    <property type="entry name" value="CHIP_RING-Ubox"/>
</dbReference>
<keyword evidence="4" id="KW-0677">Repeat</keyword>
<dbReference type="SMART" id="SM00028">
    <property type="entry name" value="TPR"/>
    <property type="match status" value="3"/>
</dbReference>
<feature type="coiled-coil region" evidence="10">
    <location>
        <begin position="173"/>
        <end position="200"/>
    </location>
</feature>
<dbReference type="AlphaFoldDB" id="A0AA39LM15"/>
<feature type="compositionally biased region" description="Polar residues" evidence="11">
    <location>
        <begin position="457"/>
        <end position="470"/>
    </location>
</feature>
<dbReference type="Pfam" id="PF12895">
    <property type="entry name" value="ANAPC3"/>
    <property type="match status" value="1"/>
</dbReference>
<dbReference type="PANTHER" id="PTHR46803:SF2">
    <property type="entry name" value="E3 UBIQUITIN-PROTEIN LIGASE CHIP"/>
    <property type="match status" value="1"/>
</dbReference>
<dbReference type="SMART" id="SM00504">
    <property type="entry name" value="Ubox"/>
    <property type="match status" value="1"/>
</dbReference>
<dbReference type="GO" id="GO:0043161">
    <property type="term" value="P:proteasome-mediated ubiquitin-dependent protein catabolic process"/>
    <property type="evidence" value="ECO:0007669"/>
    <property type="project" value="TreeGrafter"/>
</dbReference>
<dbReference type="FunFam" id="3.30.40.10:FF:000124">
    <property type="entry name" value="STIP1 homology and U box-containing protein 1"/>
    <property type="match status" value="1"/>
</dbReference>
<dbReference type="Gene3D" id="1.25.40.10">
    <property type="entry name" value="Tetratricopeptide repeat domain"/>
    <property type="match status" value="1"/>
</dbReference>
<keyword evidence="14" id="KW-1185">Reference proteome</keyword>
<dbReference type="InterPro" id="IPR041312">
    <property type="entry name" value="CHIP_TPR_N"/>
</dbReference>
<feature type="repeat" description="TPR" evidence="9">
    <location>
        <begin position="6"/>
        <end position="39"/>
    </location>
</feature>
<comment type="caution">
    <text evidence="13">The sequence shown here is derived from an EMBL/GenBank/DDBJ whole genome shotgun (WGS) entry which is preliminary data.</text>
</comment>
<dbReference type="Gene3D" id="3.30.40.10">
    <property type="entry name" value="Zinc/RING finger domain, C3HC4 (zinc finger)"/>
    <property type="match status" value="1"/>
</dbReference>
<dbReference type="InterPro" id="IPR011990">
    <property type="entry name" value="TPR-like_helical_dom_sf"/>
</dbReference>
<evidence type="ECO:0000256" key="2">
    <source>
        <dbReference type="ARBA" id="ARBA00012483"/>
    </source>
</evidence>
<keyword evidence="10" id="KW-0175">Coiled coil</keyword>
<dbReference type="Proteomes" id="UP001175271">
    <property type="component" value="Unassembled WGS sequence"/>
</dbReference>
<dbReference type="SUPFAM" id="SSF48452">
    <property type="entry name" value="TPR-like"/>
    <property type="match status" value="1"/>
</dbReference>
<dbReference type="PANTHER" id="PTHR46803">
    <property type="entry name" value="E3 UBIQUITIN-PROTEIN LIGASE CHIP"/>
    <property type="match status" value="1"/>
</dbReference>
<accession>A0AA39LM15</accession>
<evidence type="ECO:0000313" key="13">
    <source>
        <dbReference type="EMBL" id="KAK0402676.1"/>
    </source>
</evidence>
<organism evidence="13 14">
    <name type="scientific">Steinernema hermaphroditum</name>
    <dbReference type="NCBI Taxonomy" id="289476"/>
    <lineage>
        <taxon>Eukaryota</taxon>
        <taxon>Metazoa</taxon>
        <taxon>Ecdysozoa</taxon>
        <taxon>Nematoda</taxon>
        <taxon>Chromadorea</taxon>
        <taxon>Rhabditida</taxon>
        <taxon>Tylenchina</taxon>
        <taxon>Panagrolaimomorpha</taxon>
        <taxon>Strongyloidoidea</taxon>
        <taxon>Steinernematidae</taxon>
        <taxon>Steinernema</taxon>
    </lineage>
</organism>
<dbReference type="InterPro" id="IPR013083">
    <property type="entry name" value="Znf_RING/FYVE/PHD"/>
</dbReference>
<evidence type="ECO:0000256" key="11">
    <source>
        <dbReference type="SAM" id="MobiDB-lite"/>
    </source>
</evidence>
<keyword evidence="5" id="KW-0833">Ubl conjugation pathway</keyword>
<dbReference type="GO" id="GO:0071218">
    <property type="term" value="P:cellular response to misfolded protein"/>
    <property type="evidence" value="ECO:0007669"/>
    <property type="project" value="TreeGrafter"/>
</dbReference>
<name>A0AA39LM15_9BILA</name>
<evidence type="ECO:0000313" key="14">
    <source>
        <dbReference type="Proteomes" id="UP001175271"/>
    </source>
</evidence>
<keyword evidence="3" id="KW-0808">Transferase</keyword>
<evidence type="ECO:0000256" key="6">
    <source>
        <dbReference type="ARBA" id="ARBA00022803"/>
    </source>
</evidence>
<dbReference type="GO" id="GO:0000209">
    <property type="term" value="P:protein polyubiquitination"/>
    <property type="evidence" value="ECO:0007669"/>
    <property type="project" value="TreeGrafter"/>
</dbReference>
<feature type="domain" description="U-box" evidence="12">
    <location>
        <begin position="209"/>
        <end position="283"/>
    </location>
</feature>
<evidence type="ECO:0000259" key="12">
    <source>
        <dbReference type="PROSITE" id="PS51698"/>
    </source>
</evidence>
<dbReference type="Pfam" id="PF04564">
    <property type="entry name" value="U-box"/>
    <property type="match status" value="1"/>
</dbReference>
<feature type="region of interest" description="Disordered" evidence="11">
    <location>
        <begin position="453"/>
        <end position="482"/>
    </location>
</feature>
<dbReference type="GO" id="GO:0030018">
    <property type="term" value="C:Z disc"/>
    <property type="evidence" value="ECO:0007669"/>
    <property type="project" value="TreeGrafter"/>
</dbReference>
<dbReference type="Gene3D" id="6.10.140.2020">
    <property type="match status" value="1"/>
</dbReference>
<dbReference type="InterPro" id="IPR019734">
    <property type="entry name" value="TPR_rpt"/>
</dbReference>
<evidence type="ECO:0000256" key="9">
    <source>
        <dbReference type="PROSITE-ProRule" id="PRU00339"/>
    </source>
</evidence>
<proteinExistence type="predicted"/>
<dbReference type="EC" id="2.3.2.27" evidence="2"/>
<evidence type="ECO:0000256" key="4">
    <source>
        <dbReference type="ARBA" id="ARBA00022737"/>
    </source>
</evidence>
<dbReference type="GO" id="GO:0006515">
    <property type="term" value="P:protein quality control for misfolded or incompletely synthesized proteins"/>
    <property type="evidence" value="ECO:0007669"/>
    <property type="project" value="TreeGrafter"/>
</dbReference>
<dbReference type="GO" id="GO:0045862">
    <property type="term" value="P:positive regulation of proteolysis"/>
    <property type="evidence" value="ECO:0007669"/>
    <property type="project" value="TreeGrafter"/>
</dbReference>
<dbReference type="EMBL" id="JAUCMV010000004">
    <property type="protein sequence ID" value="KAK0402676.1"/>
    <property type="molecule type" value="Genomic_DNA"/>
</dbReference>
<dbReference type="CDD" id="cd16654">
    <property type="entry name" value="RING-Ubox_CHIP"/>
    <property type="match status" value="1"/>
</dbReference>
<sequence>MSTHTAKELKERGNQMFQMNRFEEALGYYDKAIIRDSNEASYFTNRALCFLRLKKWDRAMDDCRKAMELDPKNVKANYYYGKAQFHAHNYDEAIKILTRACDLSLAQKLAYGDEIAALVRHARREKFRIEEEKRCTQEIELQSYLNRLMDDDLQRRVNSLLESSNTNDNEADERLLMEEIDSLKNDVESKRDELNNIFAQVDDRRRNREVPDYLCGKISFEIMHDPVITPSGITYDRDSIKDHLHRVGHFDPITRAPLTVDQLIPNLAMKEVVDTFLQDNEIMAHNATSGAVSFAGEKCRSSGGADIRPLRSASVDVAAAAARRAPSSTIRTSSTNVSTNDVVFAVPTHPAPRTRPSIIRRTAVQKHKKPQAGAMPPPSLSKQAYMEKMGNEKAVELEELHRRNQMLENLLAALRASDGSSAMRHKLVEVPGCSLDMRTGRLRVLGDLVELADNRQHQTSTPEPTVSQKASRPPPVPVIEGK</sequence>
<evidence type="ECO:0000256" key="1">
    <source>
        <dbReference type="ARBA" id="ARBA00000900"/>
    </source>
</evidence>
<dbReference type="Pfam" id="PF18391">
    <property type="entry name" value="CHIP_TPR_N"/>
    <property type="match status" value="1"/>
</dbReference>
<feature type="repeat" description="TPR" evidence="9">
    <location>
        <begin position="40"/>
        <end position="73"/>
    </location>
</feature>
<evidence type="ECO:0000256" key="10">
    <source>
        <dbReference type="SAM" id="Coils"/>
    </source>
</evidence>
<evidence type="ECO:0000256" key="7">
    <source>
        <dbReference type="ARBA" id="ARBA00044534"/>
    </source>
</evidence>
<dbReference type="InterPro" id="IPR003613">
    <property type="entry name" value="Ubox_domain"/>
</dbReference>
<dbReference type="GO" id="GO:0061630">
    <property type="term" value="F:ubiquitin protein ligase activity"/>
    <property type="evidence" value="ECO:0007669"/>
    <property type="project" value="UniProtKB-EC"/>
</dbReference>
<dbReference type="GO" id="GO:0051087">
    <property type="term" value="F:protein-folding chaperone binding"/>
    <property type="evidence" value="ECO:0007669"/>
    <property type="project" value="TreeGrafter"/>
</dbReference>
<evidence type="ECO:0000256" key="3">
    <source>
        <dbReference type="ARBA" id="ARBA00022679"/>
    </source>
</evidence>
<reference evidence="13" key="1">
    <citation type="submission" date="2023-06" db="EMBL/GenBank/DDBJ databases">
        <title>Genomic analysis of the entomopathogenic nematode Steinernema hermaphroditum.</title>
        <authorList>
            <person name="Schwarz E.M."/>
            <person name="Heppert J.K."/>
            <person name="Baniya A."/>
            <person name="Schwartz H.T."/>
            <person name="Tan C.-H."/>
            <person name="Antoshechkin I."/>
            <person name="Sternberg P.W."/>
            <person name="Goodrich-Blair H."/>
            <person name="Dillman A.R."/>
        </authorList>
    </citation>
    <scope>NUCLEOTIDE SEQUENCE</scope>
    <source>
        <strain evidence="13">PS9179</strain>
        <tissue evidence="13">Whole animal</tissue>
    </source>
</reference>
<gene>
    <name evidence="13" type="ORF">QR680_016470</name>
</gene>